<keyword evidence="1" id="KW-0812">Transmembrane</keyword>
<feature type="transmembrane region" description="Helical" evidence="1">
    <location>
        <begin position="121"/>
        <end position="141"/>
    </location>
</feature>
<organism evidence="2 3">
    <name type="scientific">Necator americanus</name>
    <name type="common">Human hookworm</name>
    <dbReference type="NCBI Taxonomy" id="51031"/>
    <lineage>
        <taxon>Eukaryota</taxon>
        <taxon>Metazoa</taxon>
        <taxon>Ecdysozoa</taxon>
        <taxon>Nematoda</taxon>
        <taxon>Chromadorea</taxon>
        <taxon>Rhabditida</taxon>
        <taxon>Rhabditina</taxon>
        <taxon>Rhabditomorpha</taxon>
        <taxon>Strongyloidea</taxon>
        <taxon>Ancylostomatidae</taxon>
        <taxon>Bunostominae</taxon>
        <taxon>Necator</taxon>
    </lineage>
</organism>
<reference evidence="2 3" key="1">
    <citation type="submission" date="2023-08" db="EMBL/GenBank/DDBJ databases">
        <title>A Necator americanus chromosomal reference genome.</title>
        <authorList>
            <person name="Ilik V."/>
            <person name="Petrzelkova K.J."/>
            <person name="Pardy F."/>
            <person name="Fuh T."/>
            <person name="Niatou-Singa F.S."/>
            <person name="Gouil Q."/>
            <person name="Baker L."/>
            <person name="Ritchie M.E."/>
            <person name="Jex A.R."/>
            <person name="Gazzola D."/>
            <person name="Li H."/>
            <person name="Toshio Fujiwara R."/>
            <person name="Zhan B."/>
            <person name="Aroian R.V."/>
            <person name="Pafco B."/>
            <person name="Schwarz E.M."/>
        </authorList>
    </citation>
    <scope>NUCLEOTIDE SEQUENCE [LARGE SCALE GENOMIC DNA]</scope>
    <source>
        <strain evidence="2 3">Aroian</strain>
        <tissue evidence="2">Whole animal</tissue>
    </source>
</reference>
<accession>A0ABR1CT25</accession>
<keyword evidence="1" id="KW-0472">Membrane</keyword>
<feature type="transmembrane region" description="Helical" evidence="1">
    <location>
        <begin position="20"/>
        <end position="37"/>
    </location>
</feature>
<name>A0ABR1CT25_NECAM</name>
<dbReference type="Proteomes" id="UP001303046">
    <property type="component" value="Unassembled WGS sequence"/>
</dbReference>
<evidence type="ECO:0000313" key="3">
    <source>
        <dbReference type="Proteomes" id="UP001303046"/>
    </source>
</evidence>
<keyword evidence="1" id="KW-1133">Transmembrane helix</keyword>
<evidence type="ECO:0008006" key="4">
    <source>
        <dbReference type="Google" id="ProtNLM"/>
    </source>
</evidence>
<evidence type="ECO:0000313" key="2">
    <source>
        <dbReference type="EMBL" id="KAK6741478.1"/>
    </source>
</evidence>
<protein>
    <recommendedName>
        <fullName evidence="4">Ion transport domain-containing protein</fullName>
    </recommendedName>
</protein>
<comment type="caution">
    <text evidence="2">The sequence shown here is derived from an EMBL/GenBank/DDBJ whole genome shotgun (WGS) entry which is preliminary data.</text>
</comment>
<gene>
    <name evidence="2" type="primary">Necator_chrIII.g10140</name>
    <name evidence="2" type="ORF">RB195_009375</name>
</gene>
<feature type="transmembrane region" description="Helical" evidence="1">
    <location>
        <begin position="295"/>
        <end position="324"/>
    </location>
</feature>
<keyword evidence="3" id="KW-1185">Reference proteome</keyword>
<evidence type="ECO:0000256" key="1">
    <source>
        <dbReference type="SAM" id="Phobius"/>
    </source>
</evidence>
<sequence length="339" mass="39018">MWQTLRKQSAQERSTKVIGLGLLLLLVILFLVGIFVFKVKDFNTIGFAALRDEVISNYTEYLYTHQKNVSVYDLFVSIDETMLERSQPVMVDPRIDPVSVVNMMLGIYEEFHTSDSLLVNAYFFVANLVISFIIICLCHILDRKFNEHFAKDWTGFSCPPRDILLEFRKKLSEAKEGDGKIRVCSMPNPPPKCPERTAFLHRKTDFPNEFFAVLNFCAAIGEFTALTNVLAEWKEQTRKRKQGKSPIFKIWWVGAIRASNQYCTYSRSRICSRGVRYAPSSETAPFPSTDTFWDIVIWIISLFGVILYSYTMYGLTLIIIDLVYSTLGVKERITPILID</sequence>
<proteinExistence type="predicted"/>
<dbReference type="EMBL" id="JAVFWL010000003">
    <property type="protein sequence ID" value="KAK6741478.1"/>
    <property type="molecule type" value="Genomic_DNA"/>
</dbReference>